<dbReference type="FunFam" id="1.10.340.70:FF:000003">
    <property type="entry name" value="Protein CBG25708"/>
    <property type="match status" value="1"/>
</dbReference>
<dbReference type="AlphaFoldDB" id="A0A7D9IEM7"/>
<dbReference type="InterPro" id="IPR043502">
    <property type="entry name" value="DNA/RNA_pol_sf"/>
</dbReference>
<dbReference type="InterPro" id="IPR050951">
    <property type="entry name" value="Retrovirus_Pol_polyprotein"/>
</dbReference>
<dbReference type="PROSITE" id="PS50878">
    <property type="entry name" value="RT_POL"/>
    <property type="match status" value="1"/>
</dbReference>
<evidence type="ECO:0000313" key="2">
    <source>
        <dbReference type="Proteomes" id="UP001152795"/>
    </source>
</evidence>
<dbReference type="CDD" id="cd01650">
    <property type="entry name" value="RT_nLTR_like"/>
    <property type="match status" value="1"/>
</dbReference>
<dbReference type="SUPFAM" id="SSF56672">
    <property type="entry name" value="DNA/RNA polymerases"/>
    <property type="match status" value="1"/>
</dbReference>
<protein>
    <submittedName>
        <fullName evidence="1">Uncharacterized protein</fullName>
    </submittedName>
</protein>
<gene>
    <name evidence="1" type="ORF">PACLA_8A014892</name>
</gene>
<dbReference type="InterPro" id="IPR000477">
    <property type="entry name" value="RT_dom"/>
</dbReference>
<proteinExistence type="predicted"/>
<dbReference type="EMBL" id="CACRXK020006161">
    <property type="protein sequence ID" value="CAB4008567.1"/>
    <property type="molecule type" value="Genomic_DNA"/>
</dbReference>
<accession>A0A7D9IEM7</accession>
<name>A0A7D9IEM7_PARCT</name>
<comment type="caution">
    <text evidence="1">The sequence shown here is derived from an EMBL/GenBank/DDBJ whole genome shotgun (WGS) entry which is preliminary data.</text>
</comment>
<keyword evidence="2" id="KW-1185">Reference proteome</keyword>
<evidence type="ECO:0000313" key="1">
    <source>
        <dbReference type="EMBL" id="CAB4008567.1"/>
    </source>
</evidence>
<dbReference type="PANTHER" id="PTHR37984:SF14">
    <property type="entry name" value="RIBONUCLEASE H"/>
    <property type="match status" value="1"/>
</dbReference>
<dbReference type="Pfam" id="PF00078">
    <property type="entry name" value="RVT_1"/>
    <property type="match status" value="1"/>
</dbReference>
<dbReference type="Gene3D" id="1.10.340.70">
    <property type="match status" value="1"/>
</dbReference>
<dbReference type="InterPro" id="IPR041588">
    <property type="entry name" value="Integrase_H2C2"/>
</dbReference>
<dbReference type="Pfam" id="PF17921">
    <property type="entry name" value="Integrase_H2C2"/>
    <property type="match status" value="1"/>
</dbReference>
<organism evidence="1 2">
    <name type="scientific">Paramuricea clavata</name>
    <name type="common">Red gorgonian</name>
    <name type="synonym">Violescent sea-whip</name>
    <dbReference type="NCBI Taxonomy" id="317549"/>
    <lineage>
        <taxon>Eukaryota</taxon>
        <taxon>Metazoa</taxon>
        <taxon>Cnidaria</taxon>
        <taxon>Anthozoa</taxon>
        <taxon>Octocorallia</taxon>
        <taxon>Malacalcyonacea</taxon>
        <taxon>Plexauridae</taxon>
        <taxon>Paramuricea</taxon>
    </lineage>
</organism>
<dbReference type="PANTHER" id="PTHR37984">
    <property type="entry name" value="PROTEIN CBG26694"/>
    <property type="match status" value="1"/>
</dbReference>
<sequence length="730" mass="84606">MKGWHENKDPNLQPFYFRRNELTVHQGYIMWGSRVVIPTNLRSEVLQVLHESHVGVVRMKALTRSYVWWPGIDSEIEGLAKGCSGCQRVQHAPKCSPLHPWEWPSTPWQRIHVDFAGPFLGMMFLVIVDAHSKWPETKLSKFLMKYRNTPHSTTGETPATLFMGRNLRTRLDLIKPDIRKHVIEKQVRQAKPKSAIAGNVRQLFIGQAVSVRNYSGKENWIQGIVRGRTGPVSYQVEIAPNVIGRRHIDQLLASENRNDTQDLEPVTDIPGLANENNAEDETAVDIQDQQETLEPNQELDEVEQLEQRYHVRIRHQPNSSIKLGIVPDSWKLANLFDSPLTESNQLRPILLTNIIVRLFERAIYTTELVQVMENAIHKDQFAYKRGYSSTMALIKAQHTWMEWLDGNASMVRVFSFDFSKAFDTVPHEILCNKLKKLPISPYITNWIINFLTNRYQRAVVDGVKTEYLPINRGVPQGTVLGPILFSIMINDIRPVQASNLIVKFADVINLGIKVTDDSDASYMETNNIINWAETNRMKLNYKKTWEMVIRGKITRPLPAPLPMIVRKSWLKILGVTFQENPSMWDMHLDELMSKACSRMYIIRICKYYGFSRKELDLLFHSLIVSIIVFGIEVWGCASYSKYLSQVDKLLKRAYKYGYLVYQVSIVDILNNKDRDLWQKITTDRNHALQVLLPPSHQLELCNHGHEYELPRVRTERFKRVFVNRCLFNFI</sequence>
<reference evidence="1" key="1">
    <citation type="submission" date="2020-04" db="EMBL/GenBank/DDBJ databases">
        <authorList>
            <person name="Alioto T."/>
            <person name="Alioto T."/>
            <person name="Gomez Garrido J."/>
        </authorList>
    </citation>
    <scope>NUCLEOTIDE SEQUENCE</scope>
    <source>
        <strain evidence="1">A484AB</strain>
    </source>
</reference>
<dbReference type="Proteomes" id="UP001152795">
    <property type="component" value="Unassembled WGS sequence"/>
</dbReference>
<dbReference type="OrthoDB" id="5983390at2759"/>